<protein>
    <submittedName>
        <fullName evidence="1">Uncharacterized protein</fullName>
    </submittedName>
</protein>
<evidence type="ECO:0000313" key="1">
    <source>
        <dbReference type="EMBL" id="KAI3711720.1"/>
    </source>
</evidence>
<name>A0ACB9AQ10_9ASTR</name>
<dbReference type="EMBL" id="CM042041">
    <property type="protein sequence ID" value="KAI3711720.1"/>
    <property type="molecule type" value="Genomic_DNA"/>
</dbReference>
<evidence type="ECO:0000313" key="2">
    <source>
        <dbReference type="Proteomes" id="UP001056120"/>
    </source>
</evidence>
<proteinExistence type="predicted"/>
<reference evidence="1 2" key="2">
    <citation type="journal article" date="2022" name="Mol. Ecol. Resour.">
        <title>The genomes of chicory, endive, great burdock and yacon provide insights into Asteraceae paleo-polyploidization history and plant inulin production.</title>
        <authorList>
            <person name="Fan W."/>
            <person name="Wang S."/>
            <person name="Wang H."/>
            <person name="Wang A."/>
            <person name="Jiang F."/>
            <person name="Liu H."/>
            <person name="Zhao H."/>
            <person name="Xu D."/>
            <person name="Zhang Y."/>
        </authorList>
    </citation>
    <scope>NUCLEOTIDE SEQUENCE [LARGE SCALE GENOMIC DNA]</scope>
    <source>
        <strain evidence="2">cv. Yunnan</strain>
        <tissue evidence="1">Leaves</tissue>
    </source>
</reference>
<accession>A0ACB9AQ10</accession>
<organism evidence="1 2">
    <name type="scientific">Smallanthus sonchifolius</name>
    <dbReference type="NCBI Taxonomy" id="185202"/>
    <lineage>
        <taxon>Eukaryota</taxon>
        <taxon>Viridiplantae</taxon>
        <taxon>Streptophyta</taxon>
        <taxon>Embryophyta</taxon>
        <taxon>Tracheophyta</taxon>
        <taxon>Spermatophyta</taxon>
        <taxon>Magnoliopsida</taxon>
        <taxon>eudicotyledons</taxon>
        <taxon>Gunneridae</taxon>
        <taxon>Pentapetalae</taxon>
        <taxon>asterids</taxon>
        <taxon>campanulids</taxon>
        <taxon>Asterales</taxon>
        <taxon>Asteraceae</taxon>
        <taxon>Asteroideae</taxon>
        <taxon>Heliantheae alliance</taxon>
        <taxon>Millerieae</taxon>
        <taxon>Smallanthus</taxon>
    </lineage>
</organism>
<reference evidence="2" key="1">
    <citation type="journal article" date="2022" name="Mol. Ecol. Resour.">
        <title>The genomes of chicory, endive, great burdock and yacon provide insights into Asteraceae palaeo-polyploidization history and plant inulin production.</title>
        <authorList>
            <person name="Fan W."/>
            <person name="Wang S."/>
            <person name="Wang H."/>
            <person name="Wang A."/>
            <person name="Jiang F."/>
            <person name="Liu H."/>
            <person name="Zhao H."/>
            <person name="Xu D."/>
            <person name="Zhang Y."/>
        </authorList>
    </citation>
    <scope>NUCLEOTIDE SEQUENCE [LARGE SCALE GENOMIC DNA]</scope>
    <source>
        <strain evidence="2">cv. Yunnan</strain>
    </source>
</reference>
<sequence>MKTAQQMAMDGDEPPSKYNIKLNSAFSMFVDNNFGGEGKGITLLLINLDNTTTVDVSLSLNSTWMLHTLKSPVHHRHHHHKANKPRNSKIGGISIREEYHLTAKDGDLHSQVMMLNGKELRVNSYGGIPHLEPLYVNSSEIISVAPFSIVFAHIPHLTLYACSN</sequence>
<keyword evidence="2" id="KW-1185">Reference proteome</keyword>
<dbReference type="Proteomes" id="UP001056120">
    <property type="component" value="Linkage Group LG24"/>
</dbReference>
<gene>
    <name evidence="1" type="ORF">L1987_70263</name>
</gene>
<comment type="caution">
    <text evidence="1">The sequence shown here is derived from an EMBL/GenBank/DDBJ whole genome shotgun (WGS) entry which is preliminary data.</text>
</comment>